<evidence type="ECO:0000313" key="8">
    <source>
        <dbReference type="Proteomes" id="UP000219860"/>
    </source>
</evidence>
<accession>A0A122I7I1</accession>
<dbReference type="Proteomes" id="UP000219974">
    <property type="component" value="Chromosome 9"/>
</dbReference>
<evidence type="ECO:0000313" key="7">
    <source>
        <dbReference type="Proteomes" id="UP000069549"/>
    </source>
</evidence>
<evidence type="ECO:0000313" key="6">
    <source>
        <dbReference type="EMBL" id="SCO61496.1"/>
    </source>
</evidence>
<dbReference type="PANTHER" id="PTHR34126:SF1">
    <property type="entry name" value="PEROXISOME BIOGENESIS PROTEIN 22"/>
    <property type="match status" value="1"/>
</dbReference>
<evidence type="ECO:0000313" key="10">
    <source>
        <dbReference type="Proteomes" id="UP000220214"/>
    </source>
</evidence>
<keyword evidence="1" id="KW-0812">Transmembrane</keyword>
<evidence type="ECO:0000313" key="2">
    <source>
        <dbReference type="EMBL" id="CXI39135.1"/>
    </source>
</evidence>
<organism evidence="2 7">
    <name type="scientific">Plasmodium berghei</name>
    <dbReference type="NCBI Taxonomy" id="5821"/>
    <lineage>
        <taxon>Eukaryota</taxon>
        <taxon>Sar</taxon>
        <taxon>Alveolata</taxon>
        <taxon>Apicomplexa</taxon>
        <taxon>Aconoidasida</taxon>
        <taxon>Haemosporida</taxon>
        <taxon>Plasmodiidae</taxon>
        <taxon>Plasmodium</taxon>
        <taxon>Plasmodium (Vinckeia)</taxon>
    </lineage>
</organism>
<dbReference type="PANTHER" id="PTHR34126">
    <property type="entry name" value="PEROXISOME BIOGENESIS PROTEIN 22"/>
    <property type="match status" value="1"/>
</dbReference>
<gene>
    <name evidence="2" type="ORF">PBK173_000181600</name>
    <name evidence="4" type="ORF">PBNK65E_000173300</name>
    <name evidence="3" type="ORF">PBNK65NY_000172600</name>
    <name evidence="6" type="ORF">PBSP11A_000172400</name>
    <name evidence="5" type="ORF">PBSP11RLL_000172500</name>
</gene>
<dbReference type="EMBL" id="LT614635">
    <property type="protein sequence ID" value="SCN24948.1"/>
    <property type="molecule type" value="Genomic_DNA"/>
</dbReference>
<evidence type="ECO:0000256" key="1">
    <source>
        <dbReference type="SAM" id="Phobius"/>
    </source>
</evidence>
<keyword evidence="1" id="KW-0472">Membrane</keyword>
<dbReference type="EMBL" id="LT608145">
    <property type="protein sequence ID" value="SCM21688.1"/>
    <property type="molecule type" value="Genomic_DNA"/>
</dbReference>
<dbReference type="GO" id="GO:0007031">
    <property type="term" value="P:peroxisome organization"/>
    <property type="evidence" value="ECO:0007669"/>
    <property type="project" value="InterPro"/>
</dbReference>
<dbReference type="EMBL" id="LT160029">
    <property type="protein sequence ID" value="CXI39135.1"/>
    <property type="molecule type" value="Genomic_DNA"/>
</dbReference>
<feature type="transmembrane region" description="Helical" evidence="1">
    <location>
        <begin position="27"/>
        <end position="45"/>
    </location>
</feature>
<evidence type="ECO:0008006" key="12">
    <source>
        <dbReference type="Google" id="ProtNLM"/>
    </source>
</evidence>
<evidence type="ECO:0000313" key="11">
    <source>
        <dbReference type="Proteomes" id="UP000516480"/>
    </source>
</evidence>
<dbReference type="AlphaFoldDB" id="A0A122I7I1"/>
<dbReference type="Proteomes" id="UP000069549">
    <property type="component" value="Chromosome 9"/>
</dbReference>
<dbReference type="Proteomes" id="UP000219860">
    <property type="component" value="Chromosome 9"/>
</dbReference>
<dbReference type="EMBL" id="LT608257">
    <property type="protein sequence ID" value="SCO61496.1"/>
    <property type="molecule type" value="Genomic_DNA"/>
</dbReference>
<evidence type="ECO:0000313" key="9">
    <source>
        <dbReference type="Proteomes" id="UP000219974"/>
    </source>
</evidence>
<dbReference type="OMA" id="GQDCRKY"/>
<dbReference type="Proteomes" id="UP000220214">
    <property type="component" value="Chromosome 9"/>
</dbReference>
<evidence type="ECO:0000313" key="5">
    <source>
        <dbReference type="EMBL" id="SCO60031.1"/>
    </source>
</evidence>
<dbReference type="Pfam" id="PF22978">
    <property type="entry name" value="HAD_Pex22"/>
    <property type="match status" value="1"/>
</dbReference>
<evidence type="ECO:0000313" key="4">
    <source>
        <dbReference type="EMBL" id="SCN24948.1"/>
    </source>
</evidence>
<dbReference type="InterPro" id="IPR037485">
    <property type="entry name" value="PEX22"/>
</dbReference>
<keyword evidence="1" id="KW-1133">Transmembrane helix</keyword>
<reference evidence="2 7" key="1">
    <citation type="submission" date="2016-02" db="EMBL/GenBank/DDBJ databases">
        <authorList>
            <consortium name="Pathogen Informatics"/>
        </authorList>
    </citation>
    <scope>NUCLEOTIDE SEQUENCE [LARGE SCALE GENOMIC DNA]</scope>
    <source>
        <strain evidence="2 7">K173</strain>
        <strain evidence="3 11">NK65 ny</strain>
        <strain evidence="4 10">NK65e</strain>
        <strain evidence="6 8">SP11 Antwerpcl1</strain>
        <strain evidence="5 9">SP11 RLL</strain>
    </source>
</reference>
<evidence type="ECO:0000313" key="3">
    <source>
        <dbReference type="EMBL" id="SCM21688.1"/>
    </source>
</evidence>
<proteinExistence type="predicted"/>
<dbReference type="VEuPathDB" id="PlasmoDB:PBANKA_0901200"/>
<name>A0A122I7I1_PLABE</name>
<protein>
    <recommendedName>
        <fullName evidence="12">Peroxisome assembly protein 22</fullName>
    </recommendedName>
</protein>
<dbReference type="Proteomes" id="UP000516480">
    <property type="component" value="Chromosome 9"/>
</dbReference>
<dbReference type="OrthoDB" id="77656at2759"/>
<dbReference type="EMBL" id="LT608273">
    <property type="protein sequence ID" value="SCO60031.1"/>
    <property type="molecule type" value="Genomic_DNA"/>
</dbReference>
<sequence length="217" mass="24486">MPKKCTNGQDCRKYKSYENGEDKNASILQPILLVGMIIMFYIIFFRMFKRRFIDNGEFGRKTNNKNEYNKPIISLCLNDIVLKIIGDNAQIIENVIEPLRKLCSISELFVVAQISNDAQETNIINLLKKIGLFNTGLKEHRLMFCSTSNGRASMIRQLRPLTHVDNDETVIKTLTGKIPNLVKIYGNTNTDASSNAFTSLQAFTQVICAVATVEGIN</sequence>